<keyword evidence="2" id="KW-0813">Transport</keyword>
<accession>A0A3P3D4X2</accession>
<feature type="transmembrane region" description="Helical" evidence="6">
    <location>
        <begin position="7"/>
        <end position="27"/>
    </location>
</feature>
<organism evidence="8 9">
    <name type="scientific">Falsigemmobacter faecalis</name>
    <dbReference type="NCBI Taxonomy" id="2488730"/>
    <lineage>
        <taxon>Bacteria</taxon>
        <taxon>Pseudomonadati</taxon>
        <taxon>Pseudomonadota</taxon>
        <taxon>Alphaproteobacteria</taxon>
        <taxon>Rhodobacterales</taxon>
        <taxon>Paracoccaceae</taxon>
        <taxon>Falsigemmobacter</taxon>
    </lineage>
</organism>
<feature type="domain" description="Cation efflux protein transmembrane" evidence="7">
    <location>
        <begin position="9"/>
        <end position="218"/>
    </location>
</feature>
<keyword evidence="9" id="KW-1185">Reference proteome</keyword>
<protein>
    <submittedName>
        <fullName evidence="8">Cation transporter</fullName>
    </submittedName>
</protein>
<dbReference type="GO" id="GO:0015086">
    <property type="term" value="F:cadmium ion transmembrane transporter activity"/>
    <property type="evidence" value="ECO:0007669"/>
    <property type="project" value="TreeGrafter"/>
</dbReference>
<dbReference type="Gene3D" id="1.20.1510.10">
    <property type="entry name" value="Cation efflux protein transmembrane domain"/>
    <property type="match status" value="1"/>
</dbReference>
<feature type="transmembrane region" description="Helical" evidence="6">
    <location>
        <begin position="158"/>
        <end position="177"/>
    </location>
</feature>
<dbReference type="InterPro" id="IPR027469">
    <property type="entry name" value="Cation_efflux_TMD_sf"/>
</dbReference>
<dbReference type="GO" id="GO:0005886">
    <property type="term" value="C:plasma membrane"/>
    <property type="evidence" value="ECO:0007669"/>
    <property type="project" value="TreeGrafter"/>
</dbReference>
<evidence type="ECO:0000256" key="2">
    <source>
        <dbReference type="ARBA" id="ARBA00022448"/>
    </source>
</evidence>
<comment type="caution">
    <text evidence="8">The sequence shown here is derived from an EMBL/GenBank/DDBJ whole genome shotgun (WGS) entry which is preliminary data.</text>
</comment>
<name>A0A3P3D4X2_9RHOB</name>
<evidence type="ECO:0000313" key="8">
    <source>
        <dbReference type="EMBL" id="RRH69443.1"/>
    </source>
</evidence>
<evidence type="ECO:0000313" key="9">
    <source>
        <dbReference type="Proteomes" id="UP000282125"/>
    </source>
</evidence>
<dbReference type="AlphaFoldDB" id="A0A3P3D4X2"/>
<gene>
    <name evidence="8" type="ORF">EG244_18130</name>
</gene>
<dbReference type="GO" id="GO:0015341">
    <property type="term" value="F:zinc efflux antiporter activity"/>
    <property type="evidence" value="ECO:0007669"/>
    <property type="project" value="TreeGrafter"/>
</dbReference>
<dbReference type="Proteomes" id="UP000282125">
    <property type="component" value="Unassembled WGS sequence"/>
</dbReference>
<feature type="transmembrane region" description="Helical" evidence="6">
    <location>
        <begin position="118"/>
        <end position="137"/>
    </location>
</feature>
<dbReference type="RefSeq" id="WP_124966583.1">
    <property type="nucleotide sequence ID" value="NZ_RRAZ01000042.1"/>
</dbReference>
<dbReference type="GO" id="GO:0015093">
    <property type="term" value="F:ferrous iron transmembrane transporter activity"/>
    <property type="evidence" value="ECO:0007669"/>
    <property type="project" value="TreeGrafter"/>
</dbReference>
<dbReference type="Pfam" id="PF01545">
    <property type="entry name" value="Cation_efflux"/>
    <property type="match status" value="1"/>
</dbReference>
<evidence type="ECO:0000256" key="3">
    <source>
        <dbReference type="ARBA" id="ARBA00022692"/>
    </source>
</evidence>
<reference evidence="8 9" key="1">
    <citation type="submission" date="2018-11" db="EMBL/GenBank/DDBJ databases">
        <title>Gemmobacter sp. nov., YIM 102744-1 draft genome.</title>
        <authorList>
            <person name="Li G."/>
            <person name="Jiang Y."/>
        </authorList>
    </citation>
    <scope>NUCLEOTIDE SEQUENCE [LARGE SCALE GENOMIC DNA]</scope>
    <source>
        <strain evidence="8 9">YIM 102744-1</strain>
    </source>
</reference>
<dbReference type="OrthoDB" id="2388015at2"/>
<keyword evidence="4 6" id="KW-1133">Transmembrane helix</keyword>
<dbReference type="PANTHER" id="PTHR43840">
    <property type="entry name" value="MITOCHONDRIAL METAL TRANSPORTER 1-RELATED"/>
    <property type="match status" value="1"/>
</dbReference>
<feature type="transmembrane region" description="Helical" evidence="6">
    <location>
        <begin position="39"/>
        <end position="58"/>
    </location>
</feature>
<feature type="transmembrane region" description="Helical" evidence="6">
    <location>
        <begin position="79"/>
        <end position="103"/>
    </location>
</feature>
<dbReference type="InterPro" id="IPR058533">
    <property type="entry name" value="Cation_efflux_TM"/>
</dbReference>
<dbReference type="PANTHER" id="PTHR43840:SF15">
    <property type="entry name" value="MITOCHONDRIAL METAL TRANSPORTER 1-RELATED"/>
    <property type="match status" value="1"/>
</dbReference>
<dbReference type="SUPFAM" id="SSF161111">
    <property type="entry name" value="Cation efflux protein transmembrane domain-like"/>
    <property type="match status" value="1"/>
</dbReference>
<evidence type="ECO:0000256" key="6">
    <source>
        <dbReference type="SAM" id="Phobius"/>
    </source>
</evidence>
<evidence type="ECO:0000259" key="7">
    <source>
        <dbReference type="Pfam" id="PF01545"/>
    </source>
</evidence>
<keyword evidence="3 6" id="KW-0812">Transmembrane</keyword>
<dbReference type="InterPro" id="IPR050291">
    <property type="entry name" value="CDF_Transporter"/>
</dbReference>
<dbReference type="EMBL" id="RRAZ01000042">
    <property type="protein sequence ID" value="RRH69443.1"/>
    <property type="molecule type" value="Genomic_DNA"/>
</dbReference>
<evidence type="ECO:0000256" key="5">
    <source>
        <dbReference type="ARBA" id="ARBA00023136"/>
    </source>
</evidence>
<comment type="subcellular location">
    <subcellularLocation>
        <location evidence="1">Membrane</location>
        <topology evidence="1">Multi-pass membrane protein</topology>
    </subcellularLocation>
</comment>
<sequence length="308" mass="33888">MQTEAAVLRISIAVSLLVSALGIGFGLMSGSFSITFDGVYSLLDSAMSLLTLFAARLITSYARDEGISERLKERFTMGFWHLEPLILALNGSLLIALTLYALINAVSSLLAGGRALEFGWAIGYAVITLLLCSVMGFTERRANRRLQSDFIRLDMLGWVMSAGITAALLVAFSIGYLVESTPWAWIVPYVDPAVLSLVCLVLIVMPVSTVRKALADILRVTPAELKAHVDEVATATCEKYGFLSYRAYVSRMGRARKIELYFMVPEEGAKRHLREWDALRTEISEALGDAGPDRWLSIVFTTDSVWAD</sequence>
<feature type="transmembrane region" description="Helical" evidence="6">
    <location>
        <begin position="183"/>
        <end position="204"/>
    </location>
</feature>
<evidence type="ECO:0000256" key="1">
    <source>
        <dbReference type="ARBA" id="ARBA00004141"/>
    </source>
</evidence>
<evidence type="ECO:0000256" key="4">
    <source>
        <dbReference type="ARBA" id="ARBA00022989"/>
    </source>
</evidence>
<proteinExistence type="predicted"/>
<keyword evidence="5 6" id="KW-0472">Membrane</keyword>
<dbReference type="GO" id="GO:0006882">
    <property type="term" value="P:intracellular zinc ion homeostasis"/>
    <property type="evidence" value="ECO:0007669"/>
    <property type="project" value="TreeGrafter"/>
</dbReference>